<proteinExistence type="inferred from homology"/>
<dbReference type="InterPro" id="IPR010964">
    <property type="entry name" value="M20A_pepV-rel"/>
</dbReference>
<comment type="cofactor">
    <cofactor evidence="1">
        <name>Zn(2+)</name>
        <dbReference type="ChEBI" id="CHEBI:29105"/>
    </cofactor>
</comment>
<dbReference type="GO" id="GO:0008237">
    <property type="term" value="F:metallopeptidase activity"/>
    <property type="evidence" value="ECO:0007669"/>
    <property type="project" value="UniProtKB-KW"/>
</dbReference>
<sequence length="444" mass="49014">MKTFISEKHQNEAIASLKTILSYPSYLQEDDETPFGKDIQAVLEKTLEITEGLGFRTYIDPDGYYGYAEIGEGEELFAVLCHLDVVPPGNLTLWDSKPFEPIIKDGYIIARGTEDDKGPTMAALYAVKALLDAGETLNKRVRFIFGVDEENLWRCLGRYNEKEEKATMGFAPDSTFPVTFAEKGLLQVKMRSQETSAYTLKAGGAMNVVPEDAAYEGEWVEAIAAELDQLGFKYERNGNAVNVKGKSVHSKNAPDGINAIVRLAKAIGAHDDNKVLAFLRDVVQEDARGLAIFGEVQDEASGMLTLNAATLSIEENETVLGLDIRYPVTIEKDFIVEKLETAAEKAGLIYEEYDFIAPLYVPLDHPLVENLMAVYQEKTGDMSEALVSGGATFARTMDNCVAFGAQLPQSEATLHGPNERVALADFYQSMDIYAEALYRLTCEK</sequence>
<dbReference type="GO" id="GO:0016805">
    <property type="term" value="F:dipeptidase activity"/>
    <property type="evidence" value="ECO:0007669"/>
    <property type="project" value="UniProtKB-KW"/>
</dbReference>
<evidence type="ECO:0000313" key="10">
    <source>
        <dbReference type="Proteomes" id="UP000501830"/>
    </source>
</evidence>
<keyword evidence="10" id="KW-1185">Reference proteome</keyword>
<dbReference type="InterPro" id="IPR036264">
    <property type="entry name" value="Bact_exopeptidase_dim_dom"/>
</dbReference>
<organism evidence="9 10">
    <name type="scientific">Jeotgalibaca porci</name>
    <dbReference type="NCBI Taxonomy" id="1868793"/>
    <lineage>
        <taxon>Bacteria</taxon>
        <taxon>Bacillati</taxon>
        <taxon>Bacillota</taxon>
        <taxon>Bacilli</taxon>
        <taxon>Lactobacillales</taxon>
        <taxon>Carnobacteriaceae</taxon>
        <taxon>Jeotgalibaca</taxon>
    </lineage>
</organism>
<evidence type="ECO:0000256" key="2">
    <source>
        <dbReference type="ARBA" id="ARBA00006247"/>
    </source>
</evidence>
<dbReference type="GeneID" id="94552912"/>
<dbReference type="SUPFAM" id="SSF53187">
    <property type="entry name" value="Zn-dependent exopeptidases"/>
    <property type="match status" value="1"/>
</dbReference>
<dbReference type="EC" id="3.4.13.-" evidence="9"/>
<protein>
    <submittedName>
        <fullName evidence="9">Sapep family Mn(2+)-dependent dipeptidase</fullName>
        <ecNumber evidence="9">3.4.13.-</ecNumber>
    </submittedName>
</protein>
<dbReference type="PANTHER" id="PTHR43808:SF31">
    <property type="entry name" value="N-ACETYL-L-CITRULLINE DEACETYLASE"/>
    <property type="match status" value="1"/>
</dbReference>
<name>A0A6G7WHD1_9LACT</name>
<evidence type="ECO:0000256" key="7">
    <source>
        <dbReference type="ARBA" id="ARBA00022997"/>
    </source>
</evidence>
<dbReference type="KEGG" id="jpo:G7058_06430"/>
<dbReference type="Gene3D" id="3.30.70.360">
    <property type="match status" value="2"/>
</dbReference>
<keyword evidence="7 9" id="KW-0224">Dipeptidase</keyword>
<evidence type="ECO:0000256" key="1">
    <source>
        <dbReference type="ARBA" id="ARBA00001947"/>
    </source>
</evidence>
<evidence type="ECO:0000256" key="6">
    <source>
        <dbReference type="ARBA" id="ARBA00022833"/>
    </source>
</evidence>
<gene>
    <name evidence="9" type="ORF">G7058_06430</name>
</gene>
<dbReference type="EMBL" id="CP049889">
    <property type="protein sequence ID" value="QIK51695.1"/>
    <property type="molecule type" value="Genomic_DNA"/>
</dbReference>
<dbReference type="PANTHER" id="PTHR43808">
    <property type="entry name" value="ACETYLORNITHINE DEACETYLASE"/>
    <property type="match status" value="1"/>
</dbReference>
<keyword evidence="3" id="KW-0645">Protease</keyword>
<comment type="similarity">
    <text evidence="2">Belongs to the peptidase M20A family.</text>
</comment>
<evidence type="ECO:0000313" key="9">
    <source>
        <dbReference type="EMBL" id="QIK51695.1"/>
    </source>
</evidence>
<dbReference type="Pfam" id="PF01546">
    <property type="entry name" value="Peptidase_M20"/>
    <property type="match status" value="1"/>
</dbReference>
<reference evidence="9 10" key="1">
    <citation type="journal article" date="2017" name="Int. J. Syst. Evol. Microbiol.">
        <title>Jeotgalibaca porci sp. nov. and Jeotgalibaca arthritidis sp. nov., isolated from pigs, and emended description of the genus Jeotgalibaca.</title>
        <authorList>
            <person name="Zamora L."/>
            <person name="Perez-Sancho M."/>
            <person name="Dominguez L."/>
            <person name="Fernandez-Garayzabal J.F."/>
            <person name="Vela A.I."/>
        </authorList>
    </citation>
    <scope>NUCLEOTIDE SEQUENCE [LARGE SCALE GENOMIC DNA]</scope>
    <source>
        <strain evidence="9 10">CCUG 69148</strain>
    </source>
</reference>
<dbReference type="InterPro" id="IPR050072">
    <property type="entry name" value="Peptidase_M20A"/>
</dbReference>
<dbReference type="GO" id="GO:0008270">
    <property type="term" value="F:zinc ion binding"/>
    <property type="evidence" value="ECO:0007669"/>
    <property type="project" value="InterPro"/>
</dbReference>
<dbReference type="InterPro" id="IPR002933">
    <property type="entry name" value="Peptidase_M20"/>
</dbReference>
<accession>A0A6G7WHD1</accession>
<dbReference type="GO" id="GO:0006526">
    <property type="term" value="P:L-arginine biosynthetic process"/>
    <property type="evidence" value="ECO:0007669"/>
    <property type="project" value="TreeGrafter"/>
</dbReference>
<keyword evidence="6" id="KW-0862">Zinc</keyword>
<evidence type="ECO:0000256" key="3">
    <source>
        <dbReference type="ARBA" id="ARBA00022670"/>
    </source>
</evidence>
<dbReference type="GO" id="GO:0006508">
    <property type="term" value="P:proteolysis"/>
    <property type="evidence" value="ECO:0007669"/>
    <property type="project" value="UniProtKB-KW"/>
</dbReference>
<dbReference type="SUPFAM" id="SSF55031">
    <property type="entry name" value="Bacterial exopeptidase dimerisation domain"/>
    <property type="match status" value="1"/>
</dbReference>
<evidence type="ECO:0000256" key="8">
    <source>
        <dbReference type="ARBA" id="ARBA00023049"/>
    </source>
</evidence>
<evidence type="ECO:0000256" key="4">
    <source>
        <dbReference type="ARBA" id="ARBA00022723"/>
    </source>
</evidence>
<evidence type="ECO:0000256" key="5">
    <source>
        <dbReference type="ARBA" id="ARBA00022801"/>
    </source>
</evidence>
<dbReference type="NCBIfam" id="NF005542">
    <property type="entry name" value="PRK07205.1"/>
    <property type="match status" value="1"/>
</dbReference>
<dbReference type="Proteomes" id="UP000501830">
    <property type="component" value="Chromosome"/>
</dbReference>
<keyword evidence="4" id="KW-0479">Metal-binding</keyword>
<dbReference type="AlphaFoldDB" id="A0A6G7WHD1"/>
<keyword evidence="5 9" id="KW-0378">Hydrolase</keyword>
<dbReference type="Gene3D" id="3.40.630.10">
    <property type="entry name" value="Zn peptidases"/>
    <property type="match status" value="1"/>
</dbReference>
<dbReference type="NCBIfam" id="TIGR01887">
    <property type="entry name" value="dipeptidaselike"/>
    <property type="match status" value="1"/>
</dbReference>
<dbReference type="GO" id="GO:0008777">
    <property type="term" value="F:acetylornithine deacetylase activity"/>
    <property type="evidence" value="ECO:0007669"/>
    <property type="project" value="TreeGrafter"/>
</dbReference>
<dbReference type="RefSeq" id="WP_166062755.1">
    <property type="nucleotide sequence ID" value="NZ_CP049889.1"/>
</dbReference>
<keyword evidence="8" id="KW-0482">Metalloprotease</keyword>